<evidence type="ECO:0000313" key="4">
    <source>
        <dbReference type="Proteomes" id="UP001156903"/>
    </source>
</evidence>
<reference evidence="4" key="1">
    <citation type="journal article" date="2019" name="Int. J. Syst. Evol. Microbiol.">
        <title>The Global Catalogue of Microorganisms (GCM) 10K type strain sequencing project: providing services to taxonomists for standard genome sequencing and annotation.</title>
        <authorList>
            <consortium name="The Broad Institute Genomics Platform"/>
            <consortium name="The Broad Institute Genome Sequencing Center for Infectious Disease"/>
            <person name="Wu L."/>
            <person name="Ma J."/>
        </authorList>
    </citation>
    <scope>NUCLEOTIDE SEQUENCE [LARGE SCALE GENOMIC DNA]</scope>
    <source>
        <strain evidence="4">NBRC 109341</strain>
    </source>
</reference>
<accession>A0ABQ6C9L7</accession>
<dbReference type="CDD" id="cd16282">
    <property type="entry name" value="metallo-hydrolase-like_MBL-fold"/>
    <property type="match status" value="1"/>
</dbReference>
<dbReference type="EMBL" id="BSPB01000017">
    <property type="protein sequence ID" value="GLS14907.1"/>
    <property type="molecule type" value="Genomic_DNA"/>
</dbReference>
<feature type="domain" description="Metallo-beta-lactamase" evidence="2">
    <location>
        <begin position="89"/>
        <end position="278"/>
    </location>
</feature>
<evidence type="ECO:0000259" key="2">
    <source>
        <dbReference type="SMART" id="SM00849"/>
    </source>
</evidence>
<comment type="similarity">
    <text evidence="1">Belongs to the metallo-beta-lactamase superfamily. Class-B beta-lactamase family.</text>
</comment>
<dbReference type="SMART" id="SM00849">
    <property type="entry name" value="Lactamase_B"/>
    <property type="match status" value="1"/>
</dbReference>
<proteinExistence type="inferred from homology"/>
<dbReference type="SUPFAM" id="SSF56281">
    <property type="entry name" value="Metallo-hydrolase/oxidoreductase"/>
    <property type="match status" value="1"/>
</dbReference>
<evidence type="ECO:0000256" key="1">
    <source>
        <dbReference type="ARBA" id="ARBA00005250"/>
    </source>
</evidence>
<evidence type="ECO:0000313" key="3">
    <source>
        <dbReference type="EMBL" id="GLS14907.1"/>
    </source>
</evidence>
<dbReference type="Proteomes" id="UP001156903">
    <property type="component" value="Unassembled WGS sequence"/>
</dbReference>
<name>A0ABQ6C9L7_9BURK</name>
<organism evidence="3 4">
    <name type="scientific">Hydrogenophaga electricum</name>
    <dbReference type="NCBI Taxonomy" id="1230953"/>
    <lineage>
        <taxon>Bacteria</taxon>
        <taxon>Pseudomonadati</taxon>
        <taxon>Pseudomonadota</taxon>
        <taxon>Betaproteobacteria</taxon>
        <taxon>Burkholderiales</taxon>
        <taxon>Comamonadaceae</taxon>
        <taxon>Hydrogenophaga</taxon>
    </lineage>
</organism>
<sequence length="353" mass="38668">MNPSDHSLPGSEPLTVPWSRRRWLRAAAGMGGAGLALAAVPEVRLFAQQVQAFIEGPPVPDVPPEQLSPHVWMVYAKDGFPTEANFGMMATVFFVVTEQGVVIMDSGASLQIGQMAIRMIRTVTPKPVIAIFNSHYHGDHWLGNHAFVETFGRDLPIHALAHTREQIAGHEGNLWRSLMERWTNQATLGTAVVAPNRTVEHGQVFDYGDVQIRLHHYGRAHTPSDLCLEVVQDKLTYVGDIAMGNRIANIDDGSYPGTFKYYEALKKAAGDQVWVPGHGRGGRDLLDAYGTFLKGIWEPCVQAVKDGVPLEGAKALVLKDPRVASRAATMAGFESNIGKYTSLAYLEAEKEAF</sequence>
<protein>
    <recommendedName>
        <fullName evidence="2">Metallo-beta-lactamase domain-containing protein</fullName>
    </recommendedName>
</protein>
<dbReference type="InterPro" id="IPR006311">
    <property type="entry name" value="TAT_signal"/>
</dbReference>
<gene>
    <name evidence="3" type="ORF">GCM10007935_23400</name>
</gene>
<keyword evidence="4" id="KW-1185">Reference proteome</keyword>
<dbReference type="InterPro" id="IPR050855">
    <property type="entry name" value="NDM-1-like"/>
</dbReference>
<dbReference type="Gene3D" id="3.60.15.10">
    <property type="entry name" value="Ribonuclease Z/Hydroxyacylglutathione hydrolase-like"/>
    <property type="match status" value="1"/>
</dbReference>
<dbReference type="InterPro" id="IPR036866">
    <property type="entry name" value="RibonucZ/Hydroxyglut_hydro"/>
</dbReference>
<comment type="caution">
    <text evidence="3">The sequence shown here is derived from an EMBL/GenBank/DDBJ whole genome shotgun (WGS) entry which is preliminary data.</text>
</comment>
<dbReference type="RefSeq" id="WP_284307942.1">
    <property type="nucleotide sequence ID" value="NZ_BSPB01000017.1"/>
</dbReference>
<dbReference type="InterPro" id="IPR001279">
    <property type="entry name" value="Metallo-B-lactamas"/>
</dbReference>
<dbReference type="PROSITE" id="PS51318">
    <property type="entry name" value="TAT"/>
    <property type="match status" value="1"/>
</dbReference>
<dbReference type="PANTHER" id="PTHR42951:SF4">
    <property type="entry name" value="ACYL-COENZYME A THIOESTERASE MBLAC2"/>
    <property type="match status" value="1"/>
</dbReference>
<dbReference type="Pfam" id="PF00753">
    <property type="entry name" value="Lactamase_B"/>
    <property type="match status" value="1"/>
</dbReference>
<dbReference type="PANTHER" id="PTHR42951">
    <property type="entry name" value="METALLO-BETA-LACTAMASE DOMAIN-CONTAINING"/>
    <property type="match status" value="1"/>
</dbReference>